<dbReference type="InterPro" id="IPR043504">
    <property type="entry name" value="Peptidase_S1_PA_chymotrypsin"/>
</dbReference>
<comment type="similarity">
    <text evidence="1">Belongs to the peptidase S1 family.</text>
</comment>
<evidence type="ECO:0000256" key="9">
    <source>
        <dbReference type="ARBA" id="ARBA00038868"/>
    </source>
</evidence>
<feature type="domain" description="Peptidase S1" evidence="12">
    <location>
        <begin position="42"/>
        <end position="243"/>
    </location>
</feature>
<dbReference type="PROSITE" id="PS50240">
    <property type="entry name" value="TRYPSIN_DOM"/>
    <property type="match status" value="1"/>
</dbReference>
<dbReference type="Pfam" id="PF00089">
    <property type="entry name" value="Trypsin"/>
    <property type="match status" value="2"/>
</dbReference>
<dbReference type="InterPro" id="IPR050430">
    <property type="entry name" value="Peptidase_S1"/>
</dbReference>
<comment type="caution">
    <text evidence="13">The sequence shown here is derived from an EMBL/GenBank/DDBJ whole genome shotgun (WGS) entry which is preliminary data.</text>
</comment>
<name>A0ABP1NUG3_XYLVO</name>
<dbReference type="EC" id="3.4.21.4" evidence="9"/>
<dbReference type="PROSITE" id="PS00135">
    <property type="entry name" value="TRYPSIN_SER"/>
    <property type="match status" value="1"/>
</dbReference>
<feature type="signal peptide" evidence="11">
    <location>
        <begin position="1"/>
        <end position="21"/>
    </location>
</feature>
<evidence type="ECO:0000313" key="13">
    <source>
        <dbReference type="EMBL" id="CAL7944690.1"/>
    </source>
</evidence>
<keyword evidence="14" id="KW-1185">Reference proteome</keyword>
<evidence type="ECO:0000259" key="12">
    <source>
        <dbReference type="PROSITE" id="PS50240"/>
    </source>
</evidence>
<dbReference type="SMART" id="SM00020">
    <property type="entry name" value="Tryp_SPc"/>
    <property type="match status" value="1"/>
</dbReference>
<evidence type="ECO:0000256" key="7">
    <source>
        <dbReference type="ARBA" id="ARBA00023157"/>
    </source>
</evidence>
<proteinExistence type="inferred from homology"/>
<dbReference type="PANTHER" id="PTHR24276:SF97">
    <property type="entry name" value="GH13245P2-RELATED"/>
    <property type="match status" value="1"/>
</dbReference>
<dbReference type="Proteomes" id="UP001642520">
    <property type="component" value="Unassembled WGS sequence"/>
</dbReference>
<dbReference type="InterPro" id="IPR018114">
    <property type="entry name" value="TRYPSIN_HIS"/>
</dbReference>
<dbReference type="SUPFAM" id="SSF50494">
    <property type="entry name" value="Trypsin-like serine proteases"/>
    <property type="match status" value="1"/>
</dbReference>
<evidence type="ECO:0000256" key="2">
    <source>
        <dbReference type="ARBA" id="ARBA00022670"/>
    </source>
</evidence>
<keyword evidence="2 10" id="KW-0645">Protease</keyword>
<evidence type="ECO:0000256" key="4">
    <source>
        <dbReference type="ARBA" id="ARBA00022801"/>
    </source>
</evidence>
<dbReference type="Gene3D" id="2.40.10.10">
    <property type="entry name" value="Trypsin-like serine proteases"/>
    <property type="match status" value="2"/>
</dbReference>
<evidence type="ECO:0000256" key="6">
    <source>
        <dbReference type="ARBA" id="ARBA00023145"/>
    </source>
</evidence>
<keyword evidence="11" id="KW-0732">Signal</keyword>
<keyword evidence="4 10" id="KW-0378">Hydrolase</keyword>
<dbReference type="InterPro" id="IPR009003">
    <property type="entry name" value="Peptidase_S1_PA"/>
</dbReference>
<reference evidence="13 14" key="1">
    <citation type="submission" date="2024-08" db="EMBL/GenBank/DDBJ databases">
        <authorList>
            <person name="Will J Nash"/>
            <person name="Angela Man"/>
            <person name="Seanna McTaggart"/>
            <person name="Kendall Baker"/>
            <person name="Tom Barker"/>
            <person name="Leah Catchpole"/>
            <person name="Alex Durrant"/>
            <person name="Karim Gharbi"/>
            <person name="Naomi Irish"/>
            <person name="Gemy Kaithakottil"/>
            <person name="Debby Ku"/>
            <person name="Aaliyah Providence"/>
            <person name="Felix Shaw"/>
            <person name="David Swarbreck"/>
            <person name="Chris Watkins"/>
            <person name="Ann M. McCartney"/>
            <person name="Giulio Formenti"/>
            <person name="Alice Mouton"/>
            <person name="Noel Vella"/>
            <person name="Bjorn M von Reumont"/>
            <person name="Adriana Vella"/>
            <person name="Wilfried Haerty"/>
        </authorList>
    </citation>
    <scope>NUCLEOTIDE SEQUENCE [LARGE SCALE GENOMIC DNA]</scope>
</reference>
<dbReference type="PANTHER" id="PTHR24276">
    <property type="entry name" value="POLYSERASE-RELATED"/>
    <property type="match status" value="1"/>
</dbReference>
<sequence length="266" mass="29593">MIKMLLLFTLACFFQAAILTADKIPSSDDEKIHQTKRVAMRVVGGQITNIKNYPFAVSVQRRHYSHICGGTYIAPRFVLSAAHCMVRCVLRLRHLYSLHITALRPKMLQRPFYVNSHVMYVTLPEAYDANILRTYSEPCTVVGWGRHIPGSNQGAGTYLRHVHIPLIPADKCPVTEMDAKLQLCAGVLEGGKDACQGDSGGPLLCKGVQVGIVSWGKGCALANSPGIYSRLDLYLYWINETVQMNNAPHSVFNIEIMFVPMVFLVL</sequence>
<evidence type="ECO:0000256" key="10">
    <source>
        <dbReference type="RuleBase" id="RU363034"/>
    </source>
</evidence>
<protein>
    <recommendedName>
        <fullName evidence="9">trypsin</fullName>
        <ecNumber evidence="9">3.4.21.4</ecNumber>
    </recommendedName>
</protein>
<dbReference type="CDD" id="cd00190">
    <property type="entry name" value="Tryp_SPc"/>
    <property type="match status" value="1"/>
</dbReference>
<evidence type="ECO:0000256" key="1">
    <source>
        <dbReference type="ARBA" id="ARBA00007664"/>
    </source>
</evidence>
<evidence type="ECO:0000256" key="8">
    <source>
        <dbReference type="ARBA" id="ARBA00036320"/>
    </source>
</evidence>
<evidence type="ECO:0000256" key="5">
    <source>
        <dbReference type="ARBA" id="ARBA00022825"/>
    </source>
</evidence>
<dbReference type="PRINTS" id="PR00722">
    <property type="entry name" value="CHYMOTRYPSIN"/>
</dbReference>
<keyword evidence="3" id="KW-0222">Digestion</keyword>
<evidence type="ECO:0000313" key="14">
    <source>
        <dbReference type="Proteomes" id="UP001642520"/>
    </source>
</evidence>
<keyword evidence="5 10" id="KW-0720">Serine protease</keyword>
<accession>A0ABP1NUG3</accession>
<comment type="catalytic activity">
    <reaction evidence="8">
        <text>Preferential cleavage: Arg-|-Xaa, Lys-|-Xaa.</text>
        <dbReference type="EC" id="3.4.21.4"/>
    </reaction>
</comment>
<dbReference type="InterPro" id="IPR001314">
    <property type="entry name" value="Peptidase_S1A"/>
</dbReference>
<dbReference type="InterPro" id="IPR001254">
    <property type="entry name" value="Trypsin_dom"/>
</dbReference>
<organism evidence="13 14">
    <name type="scientific">Xylocopa violacea</name>
    <name type="common">Violet carpenter bee</name>
    <name type="synonym">Apis violacea</name>
    <dbReference type="NCBI Taxonomy" id="135666"/>
    <lineage>
        <taxon>Eukaryota</taxon>
        <taxon>Metazoa</taxon>
        <taxon>Ecdysozoa</taxon>
        <taxon>Arthropoda</taxon>
        <taxon>Hexapoda</taxon>
        <taxon>Insecta</taxon>
        <taxon>Pterygota</taxon>
        <taxon>Neoptera</taxon>
        <taxon>Endopterygota</taxon>
        <taxon>Hymenoptera</taxon>
        <taxon>Apocrita</taxon>
        <taxon>Aculeata</taxon>
        <taxon>Apoidea</taxon>
        <taxon>Anthophila</taxon>
        <taxon>Apidae</taxon>
        <taxon>Xylocopa</taxon>
        <taxon>Xylocopa</taxon>
    </lineage>
</organism>
<gene>
    <name evidence="13" type="ORF">XYLVIOL_LOCUS6798</name>
</gene>
<dbReference type="InterPro" id="IPR033116">
    <property type="entry name" value="TRYPSIN_SER"/>
</dbReference>
<evidence type="ECO:0000256" key="11">
    <source>
        <dbReference type="SAM" id="SignalP"/>
    </source>
</evidence>
<keyword evidence="7" id="KW-1015">Disulfide bond</keyword>
<keyword evidence="6" id="KW-0865">Zymogen</keyword>
<feature type="chain" id="PRO_5047084871" description="trypsin" evidence="11">
    <location>
        <begin position="22"/>
        <end position="266"/>
    </location>
</feature>
<dbReference type="EMBL" id="CAXAJV020001293">
    <property type="protein sequence ID" value="CAL7944690.1"/>
    <property type="molecule type" value="Genomic_DNA"/>
</dbReference>
<dbReference type="PROSITE" id="PS00134">
    <property type="entry name" value="TRYPSIN_HIS"/>
    <property type="match status" value="1"/>
</dbReference>
<evidence type="ECO:0000256" key="3">
    <source>
        <dbReference type="ARBA" id="ARBA00022757"/>
    </source>
</evidence>